<dbReference type="PATRIC" id="fig|1544798.3.peg.424"/>
<proteinExistence type="predicted"/>
<evidence type="ECO:0000313" key="3">
    <source>
        <dbReference type="EMBL" id="KJF44313.1"/>
    </source>
</evidence>
<gene>
    <name evidence="3" type="ORF">LH29_02035</name>
</gene>
<dbReference type="STRING" id="1544798.LH29_02035"/>
<evidence type="ECO:0000259" key="2">
    <source>
        <dbReference type="Pfam" id="PF13204"/>
    </source>
</evidence>
<dbReference type="Pfam" id="PF12904">
    <property type="entry name" value="Collagen_bind_2"/>
    <property type="match status" value="1"/>
</dbReference>
<dbReference type="OrthoDB" id="59486at2"/>
<keyword evidence="4" id="KW-1185">Reference proteome</keyword>
<evidence type="ECO:0000313" key="4">
    <source>
        <dbReference type="Proteomes" id="UP000032544"/>
    </source>
</evidence>
<dbReference type="RefSeq" id="WP_045025867.1">
    <property type="nucleotide sequence ID" value="NZ_JRHC01000001.1"/>
</dbReference>
<evidence type="ECO:0000259" key="1">
    <source>
        <dbReference type="Pfam" id="PF12904"/>
    </source>
</evidence>
<reference evidence="3 4" key="1">
    <citation type="submission" date="2014-09" db="EMBL/GenBank/DDBJ databases">
        <title>Draft Genome Sequence of Draconibacterium sp. JN14CK-3.</title>
        <authorList>
            <person name="Dong C."/>
            <person name="Lai Q."/>
            <person name="Shao Z."/>
        </authorList>
    </citation>
    <scope>NUCLEOTIDE SEQUENCE [LARGE SCALE GENOMIC DNA]</scope>
    <source>
        <strain evidence="3 4">JN14CK-3</strain>
    </source>
</reference>
<dbReference type="SUPFAM" id="SSF51445">
    <property type="entry name" value="(Trans)glycosidases"/>
    <property type="match status" value="1"/>
</dbReference>
<feature type="domain" description="Putative collagen-binding" evidence="1">
    <location>
        <begin position="354"/>
        <end position="443"/>
    </location>
</feature>
<sequence>MKSKILTIILVLFTQINFGQNLPLLKISNDKNYIVNQSDEPFFWLGGTAWELIHRCDTEEIDTYLTDRAEKGFTVIQTVILAELDGLNTPNVYGEKPLINNDPTKLNERYFTTVDYVLEKANELGVYIALLPSWGDKFNKKWGAGPEIFNTENAKIYGRLLAKRYLKYNNLVWILGGDRPLENENHFEIISAMAMGIREVDKNHLISFHPVGAKKATDFINDRWLDFDMYQSGHSRTAKEYSYVLNSKKSSTKRPIINGEARYENIPDRFWEEKPHGWLDDADVRVSAYWSIIAGAAGYTYGCNDIWQMYEISKEPIINARTDWKAALQLPGSTQMGYMRQIFEKLPWQKMILNQSLILNTNPEDESYILSAISSDQQVVIAYTPKGDPIKIDLSKIDSNRINAYWFNPRSGTTKRIGNFETITPHEFEPWSGGWGSDFLLILTAENYKIDFQDLN</sequence>
<dbReference type="Proteomes" id="UP000032544">
    <property type="component" value="Unassembled WGS sequence"/>
</dbReference>
<dbReference type="InterPro" id="IPR024749">
    <property type="entry name" value="Collagen-bd_put"/>
</dbReference>
<dbReference type="EMBL" id="JRHC01000001">
    <property type="protein sequence ID" value="KJF44313.1"/>
    <property type="molecule type" value="Genomic_DNA"/>
</dbReference>
<feature type="domain" description="Apiosidase-like catalytic" evidence="2">
    <location>
        <begin position="29"/>
        <end position="349"/>
    </location>
</feature>
<comment type="caution">
    <text evidence="3">The sequence shown here is derived from an EMBL/GenBank/DDBJ whole genome shotgun (WGS) entry which is preliminary data.</text>
</comment>
<dbReference type="PANTHER" id="PTHR37836:SF3">
    <property type="entry name" value="ENDOGLUCANASE"/>
    <property type="match status" value="1"/>
</dbReference>
<dbReference type="PANTHER" id="PTHR37836">
    <property type="entry name" value="LMO1036 PROTEIN"/>
    <property type="match status" value="1"/>
</dbReference>
<protein>
    <submittedName>
        <fullName evidence="3">Endoglucanase</fullName>
    </submittedName>
</protein>
<dbReference type="InterPro" id="IPR017853">
    <property type="entry name" value="GH"/>
</dbReference>
<dbReference type="Pfam" id="PF13204">
    <property type="entry name" value="Apiosidase"/>
    <property type="match status" value="1"/>
</dbReference>
<dbReference type="Gene3D" id="3.20.20.80">
    <property type="entry name" value="Glycosidases"/>
    <property type="match status" value="1"/>
</dbReference>
<accession>A0A0D8JEQ5</accession>
<organism evidence="3 4">
    <name type="scientific">Draconibacterium sediminis</name>
    <dbReference type="NCBI Taxonomy" id="1544798"/>
    <lineage>
        <taxon>Bacteria</taxon>
        <taxon>Pseudomonadati</taxon>
        <taxon>Bacteroidota</taxon>
        <taxon>Bacteroidia</taxon>
        <taxon>Marinilabiliales</taxon>
        <taxon>Prolixibacteraceae</taxon>
        <taxon>Draconibacterium</taxon>
    </lineage>
</organism>
<dbReference type="InterPro" id="IPR025277">
    <property type="entry name" value="Apiosidase-like_cat_dom"/>
</dbReference>
<name>A0A0D8JEQ5_9BACT</name>
<dbReference type="AlphaFoldDB" id="A0A0D8JEQ5"/>